<proteinExistence type="predicted"/>
<dbReference type="PANTHER" id="PTHR35585">
    <property type="entry name" value="HHE DOMAIN PROTEIN (AFU_ORTHOLOGUE AFUA_4G00730)"/>
    <property type="match status" value="1"/>
</dbReference>
<dbReference type="OrthoDB" id="509872at2"/>
<organism evidence="2 3">
    <name type="scientific">Nostoc piscinale CENA21</name>
    <dbReference type="NCBI Taxonomy" id="224013"/>
    <lineage>
        <taxon>Bacteria</taxon>
        <taxon>Bacillati</taxon>
        <taxon>Cyanobacteriota</taxon>
        <taxon>Cyanophyceae</taxon>
        <taxon>Nostocales</taxon>
        <taxon>Nostocaceae</taxon>
        <taxon>Nostoc</taxon>
    </lineage>
</organism>
<dbReference type="KEGG" id="npz:ACX27_09345"/>
<gene>
    <name evidence="2" type="ORF">ACX27_09345</name>
</gene>
<reference evidence="2 3" key="2">
    <citation type="journal article" date="2016" name="Genome Announc.">
        <title>Draft Genome Sequence of the N2-Fixing Cyanobacterium Nostoc piscinale CENA21, Isolated from the Brazilian Amazon Floodplain.</title>
        <authorList>
            <person name="Leao T."/>
            <person name="Guimaraes P.I."/>
            <person name="de Melo A.G."/>
            <person name="Ramos R.T."/>
            <person name="Leao P.N."/>
            <person name="Silva A."/>
            <person name="Fiore M.F."/>
            <person name="Schneider M.P."/>
        </authorList>
    </citation>
    <scope>NUCLEOTIDE SEQUENCE [LARGE SCALE GENOMIC DNA]</scope>
    <source>
        <strain evidence="2 3">CENA21</strain>
    </source>
</reference>
<protein>
    <submittedName>
        <fullName evidence="2">DNA nickase</fullName>
    </submittedName>
</protein>
<accession>A0A0M3V535</accession>
<dbReference type="RefSeq" id="WP_062291300.1">
    <property type="nucleotide sequence ID" value="NZ_CP012036.1"/>
</dbReference>
<dbReference type="STRING" id="224013.ACX27_09345"/>
<dbReference type="InterPro" id="IPR012312">
    <property type="entry name" value="Hemerythrin-like"/>
</dbReference>
<evidence type="ECO:0000313" key="3">
    <source>
        <dbReference type="Proteomes" id="UP000062645"/>
    </source>
</evidence>
<keyword evidence="3" id="KW-1185">Reference proteome</keyword>
<dbReference type="EMBL" id="CP012036">
    <property type="protein sequence ID" value="ALF53007.1"/>
    <property type="molecule type" value="Genomic_DNA"/>
</dbReference>
<dbReference type="AlphaFoldDB" id="A0A0M3V535"/>
<dbReference type="Pfam" id="PF01814">
    <property type="entry name" value="Hemerythrin"/>
    <property type="match status" value="1"/>
</dbReference>
<name>A0A0M3V535_9NOSO</name>
<evidence type="ECO:0000259" key="1">
    <source>
        <dbReference type="Pfam" id="PF01814"/>
    </source>
</evidence>
<dbReference type="Proteomes" id="UP000062645">
    <property type="component" value="Chromosome"/>
</dbReference>
<evidence type="ECO:0000313" key="2">
    <source>
        <dbReference type="EMBL" id="ALF53007.1"/>
    </source>
</evidence>
<dbReference type="PANTHER" id="PTHR35585:SF1">
    <property type="entry name" value="HHE DOMAIN PROTEIN (AFU_ORTHOLOGUE AFUA_4G00730)"/>
    <property type="match status" value="1"/>
</dbReference>
<dbReference type="Gene3D" id="1.20.120.520">
    <property type="entry name" value="nmb1532 protein domain like"/>
    <property type="match status" value="1"/>
</dbReference>
<dbReference type="CDD" id="cd12108">
    <property type="entry name" value="Hr-like"/>
    <property type="match status" value="1"/>
</dbReference>
<reference evidence="3" key="1">
    <citation type="submission" date="2015-07" db="EMBL/GenBank/DDBJ databases">
        <title>Genome Of Nitrogen-Fixing Cyanobacterium Nostoc piscinale CENA21 From Solimoes/Amazon River Floodplain Sediments And Comparative Genomics To Uncover Biosynthetic Natural Products Potential.</title>
        <authorList>
            <person name="Leao T.F."/>
            <person name="Leao P.N."/>
            <person name="Guimaraes P.I."/>
            <person name="de Melo A.G.C."/>
            <person name="Ramos R.T.J."/>
            <person name="Silva A."/>
            <person name="Fiore M.F."/>
            <person name="Schneider M.P.C."/>
        </authorList>
    </citation>
    <scope>NUCLEOTIDE SEQUENCE [LARGE SCALE GENOMIC DNA]</scope>
    <source>
        <strain evidence="3">CENA21</strain>
    </source>
</reference>
<feature type="domain" description="Hemerythrin-like" evidence="1">
    <location>
        <begin position="200"/>
        <end position="314"/>
    </location>
</feature>
<dbReference type="PATRIC" id="fig|224013.5.peg.2264"/>
<sequence>MVSTLDDTKRNAIASKLASIKLVQQLLIENEELFLRESTDSEISDRIRNFLEDDRKNLGIIETVIVQYGIQQEPKQTVQQMVEQVRKLMQGSELSFYEKVSQHELLKHQQVMSGLLVHKAAQKVGADVMAAIGPINPVNFENRAHQEQLKGILEILGVRELTGQNADQGIWARVQDAIAAFSGAVGSAVTQSSDKQDMNIQDVIRLDHNKVNILFTELLQSNDPQKIQEYFGQIYKDLTAHAEAEEEVVYPRVRSFYGEGDTQELYDEQAEMKRLLNQIKGISPSTSEFKDRIRNLMDIVGDHVRQEESTMFAAIRNNLNTQQSEQLATEFKAAKAKIQQRLGGTATGANI</sequence>